<accession>A0A086BIA1</accession>
<name>A0A086BIA1_9FLAO</name>
<gene>
    <name evidence="2" type="ORF">IQ37_09755</name>
</gene>
<protein>
    <submittedName>
        <fullName evidence="2">Uncharacterized protein</fullName>
    </submittedName>
</protein>
<dbReference type="STRING" id="558152.IQ37_09755"/>
<keyword evidence="1" id="KW-0472">Membrane</keyword>
<sequence length="145" mass="17623">MGIQNYKNHRKFYPPHHFIFLPLLLILEIMGIYKIWSDPANQLTWILFSIVIFLILYLAIMVRQHYALGNQNRIVRLEFRQRYFEIFNKRSDEVCEKLSFDQMAALRFAYDDEFKELLYQALNENISGDQIKRSIKNWNPDHHRI</sequence>
<dbReference type="eggNOG" id="ENOG5032T87">
    <property type="taxonomic scope" value="Bacteria"/>
</dbReference>
<reference evidence="2 3" key="1">
    <citation type="submission" date="2014-07" db="EMBL/GenBank/DDBJ databases">
        <title>Genome of Chryseobacterium piperi CTM.</title>
        <authorList>
            <person name="Pipes S.E."/>
            <person name="Stropko S.J."/>
            <person name="Newman J.D."/>
        </authorList>
    </citation>
    <scope>NUCLEOTIDE SEQUENCE [LARGE SCALE GENOMIC DNA]</scope>
    <source>
        <strain evidence="2 3">CTM</strain>
    </source>
</reference>
<feature type="transmembrane region" description="Helical" evidence="1">
    <location>
        <begin position="42"/>
        <end position="62"/>
    </location>
</feature>
<keyword evidence="1" id="KW-0812">Transmembrane</keyword>
<proteinExistence type="predicted"/>
<keyword evidence="3" id="KW-1185">Reference proteome</keyword>
<evidence type="ECO:0000313" key="3">
    <source>
        <dbReference type="Proteomes" id="UP000028709"/>
    </source>
</evidence>
<dbReference type="OrthoDB" id="765463at2"/>
<dbReference type="EMBL" id="JPRJ01000015">
    <property type="protein sequence ID" value="KFF28665.1"/>
    <property type="molecule type" value="Genomic_DNA"/>
</dbReference>
<comment type="caution">
    <text evidence="2">The sequence shown here is derived from an EMBL/GenBank/DDBJ whole genome shotgun (WGS) entry which is preliminary data.</text>
</comment>
<feature type="transmembrane region" description="Helical" evidence="1">
    <location>
        <begin position="12"/>
        <end position="36"/>
    </location>
</feature>
<dbReference type="AlphaFoldDB" id="A0A086BIA1"/>
<dbReference type="Pfam" id="PF20136">
    <property type="entry name" value="DUF6526"/>
    <property type="match status" value="1"/>
</dbReference>
<dbReference type="Proteomes" id="UP000028709">
    <property type="component" value="Unassembled WGS sequence"/>
</dbReference>
<organism evidence="2 3">
    <name type="scientific">Chryseobacterium piperi</name>
    <dbReference type="NCBI Taxonomy" id="558152"/>
    <lineage>
        <taxon>Bacteria</taxon>
        <taxon>Pseudomonadati</taxon>
        <taxon>Bacteroidota</taxon>
        <taxon>Flavobacteriia</taxon>
        <taxon>Flavobacteriales</taxon>
        <taxon>Weeksellaceae</taxon>
        <taxon>Chryseobacterium group</taxon>
        <taxon>Chryseobacterium</taxon>
    </lineage>
</organism>
<keyword evidence="1" id="KW-1133">Transmembrane helix</keyword>
<evidence type="ECO:0000256" key="1">
    <source>
        <dbReference type="SAM" id="Phobius"/>
    </source>
</evidence>
<dbReference type="InterPro" id="IPR045385">
    <property type="entry name" value="DUF6526"/>
</dbReference>
<evidence type="ECO:0000313" key="2">
    <source>
        <dbReference type="EMBL" id="KFF28665.1"/>
    </source>
</evidence>
<dbReference type="KEGG" id="cpip:CJF12_00860"/>